<feature type="transmembrane region" description="Helical" evidence="1">
    <location>
        <begin position="27"/>
        <end position="45"/>
    </location>
</feature>
<sequence length="48" mass="5504">MSDNTFKNKLYEIIFESDTPAGKTFDLLLIISILISVIVVFFDSVENY</sequence>
<feature type="non-terminal residue" evidence="2">
    <location>
        <position position="1"/>
    </location>
</feature>
<gene>
    <name evidence="2" type="ORF">METZ01_LOCUS150700</name>
</gene>
<feature type="non-terminal residue" evidence="2">
    <location>
        <position position="48"/>
    </location>
</feature>
<keyword evidence="1" id="KW-1133">Transmembrane helix</keyword>
<evidence type="ECO:0000256" key="1">
    <source>
        <dbReference type="SAM" id="Phobius"/>
    </source>
</evidence>
<proteinExistence type="predicted"/>
<dbReference type="AlphaFoldDB" id="A0A382A8G5"/>
<organism evidence="2">
    <name type="scientific">marine metagenome</name>
    <dbReference type="NCBI Taxonomy" id="408172"/>
    <lineage>
        <taxon>unclassified sequences</taxon>
        <taxon>metagenomes</taxon>
        <taxon>ecological metagenomes</taxon>
    </lineage>
</organism>
<accession>A0A382A8G5</accession>
<keyword evidence="1" id="KW-0472">Membrane</keyword>
<evidence type="ECO:0008006" key="3">
    <source>
        <dbReference type="Google" id="ProtNLM"/>
    </source>
</evidence>
<evidence type="ECO:0000313" key="2">
    <source>
        <dbReference type="EMBL" id="SVA97846.1"/>
    </source>
</evidence>
<keyword evidence="1" id="KW-0812">Transmembrane</keyword>
<name>A0A382A8G5_9ZZZZ</name>
<dbReference type="EMBL" id="UINC01024366">
    <property type="protein sequence ID" value="SVA97846.1"/>
    <property type="molecule type" value="Genomic_DNA"/>
</dbReference>
<protein>
    <recommendedName>
        <fullName evidence="3">Ion transport domain-containing protein</fullName>
    </recommendedName>
</protein>
<reference evidence="2" key="1">
    <citation type="submission" date="2018-05" db="EMBL/GenBank/DDBJ databases">
        <authorList>
            <person name="Lanie J.A."/>
            <person name="Ng W.-L."/>
            <person name="Kazmierczak K.M."/>
            <person name="Andrzejewski T.M."/>
            <person name="Davidsen T.M."/>
            <person name="Wayne K.J."/>
            <person name="Tettelin H."/>
            <person name="Glass J.I."/>
            <person name="Rusch D."/>
            <person name="Podicherti R."/>
            <person name="Tsui H.-C.T."/>
            <person name="Winkler M.E."/>
        </authorList>
    </citation>
    <scope>NUCLEOTIDE SEQUENCE</scope>
</reference>